<evidence type="ECO:0000256" key="6">
    <source>
        <dbReference type="ARBA" id="ARBA00022827"/>
    </source>
</evidence>
<keyword evidence="9" id="KW-0443">Lipid metabolism</keyword>
<sequence>MKQYTVNKDLKKERKDCPFDAEELTRFWDGGADKTLNRRKMETFFLSDPILKDDIPSEYLSHKERYEHAIRKSCILFKKFNAWQEKNDDGRSLTETYITFLGLVNSAIIKGSSPFTVHYLMFIPTLMSQGTSEQQAEWVGQAFSNQILGTYAQTELGHGTFIRGLETTCTYDPATEEFILNSPTLTSYKWWPAGLGHTCNYAIVMAQLYTQGKCHGIHSFIVKIRDEETWKPMPGIKVGEIGSKLGLNSINNGYIAFDNVRISRMQMLMKNAQVLKCGTYKKSVNDKLTYSTMIFVRAIIVKDMISGFLSIASTIATRYSCVRRQSELITGAGECQILDFQTQQFKIFPAIAMSFAYKCAASRLWNIYTGVTSMLIKGDLELLPELHGLACCLKAVSTADAALAVTSCRLACGGHGYMNSSNFPNIYSLTTAAETYEGENTVLLLQTARFLVKAFANNISGKKLTDTVMYLNNFKLLKRNNWITNLECMTEAFSQVAGSKIENCYYSIKQNIKSGMSKENAWNTTTIKLTKAAEAHCRLFVIKSFATTVKTAKLSAELMIVLTDLCELICAHWILNQLGDFLQYSNLKRRDVSSIEYLLEDCFKRIRPVAVSLVDSFDIHDEILNSSLGMYDGNVYERLLEDANKSPLNKEPVNESFHKYLKPYLKSKL</sequence>
<evidence type="ECO:0000256" key="9">
    <source>
        <dbReference type="ARBA" id="ARBA00023098"/>
    </source>
</evidence>
<evidence type="ECO:0000256" key="7">
    <source>
        <dbReference type="ARBA" id="ARBA00022832"/>
    </source>
</evidence>
<comment type="similarity">
    <text evidence="4 11">Belongs to the acyl-CoA oxidase family.</text>
</comment>
<evidence type="ECO:0000259" key="14">
    <source>
        <dbReference type="Pfam" id="PF01756"/>
    </source>
</evidence>
<evidence type="ECO:0000313" key="18">
    <source>
        <dbReference type="EMBL" id="VVC41119.1"/>
    </source>
</evidence>
<feature type="binding site" evidence="13">
    <location>
        <position position="154"/>
    </location>
    <ligand>
        <name>FAD</name>
        <dbReference type="ChEBI" id="CHEBI:57692"/>
    </ligand>
</feature>
<gene>
    <name evidence="18" type="ORF">CINCED_3A021849</name>
</gene>
<evidence type="ECO:0000256" key="12">
    <source>
        <dbReference type="PIRSR" id="PIRSR000168-1"/>
    </source>
</evidence>
<evidence type="ECO:0000256" key="3">
    <source>
        <dbReference type="ARBA" id="ARBA00004846"/>
    </source>
</evidence>
<dbReference type="AlphaFoldDB" id="A0A5E4NBE9"/>
<dbReference type="Proteomes" id="UP000325440">
    <property type="component" value="Unassembled WGS sequence"/>
</dbReference>
<dbReference type="SUPFAM" id="SSF47203">
    <property type="entry name" value="Acyl-CoA dehydrogenase C-terminal domain-like"/>
    <property type="match status" value="2"/>
</dbReference>
<dbReference type="EMBL" id="CABPRJ010001912">
    <property type="protein sequence ID" value="VVC41119.1"/>
    <property type="molecule type" value="Genomic_DNA"/>
</dbReference>
<dbReference type="Gene3D" id="1.10.540.10">
    <property type="entry name" value="Acyl-CoA dehydrogenase/oxidase, N-terminal domain"/>
    <property type="match status" value="1"/>
</dbReference>
<dbReference type="InterPro" id="IPR009100">
    <property type="entry name" value="AcylCoA_DH/oxidase_NM_dom_sf"/>
</dbReference>
<keyword evidence="10" id="KW-0576">Peroxisome</keyword>
<dbReference type="GO" id="GO:0033540">
    <property type="term" value="P:fatty acid beta-oxidation using acyl-CoA oxidase"/>
    <property type="evidence" value="ECO:0007669"/>
    <property type="project" value="TreeGrafter"/>
</dbReference>
<keyword evidence="8" id="KW-0560">Oxidoreductase</keyword>
<evidence type="ECO:0000256" key="10">
    <source>
        <dbReference type="ARBA" id="ARBA00023140"/>
    </source>
</evidence>
<dbReference type="FunFam" id="2.40.110.10:FF:000003">
    <property type="entry name" value="Acyl-coenzyme A oxidase"/>
    <property type="match status" value="1"/>
</dbReference>
<evidence type="ECO:0000256" key="2">
    <source>
        <dbReference type="ARBA" id="ARBA00004275"/>
    </source>
</evidence>
<organism evidence="18 19">
    <name type="scientific">Cinara cedri</name>
    <dbReference type="NCBI Taxonomy" id="506608"/>
    <lineage>
        <taxon>Eukaryota</taxon>
        <taxon>Metazoa</taxon>
        <taxon>Ecdysozoa</taxon>
        <taxon>Arthropoda</taxon>
        <taxon>Hexapoda</taxon>
        <taxon>Insecta</taxon>
        <taxon>Pterygota</taxon>
        <taxon>Neoptera</taxon>
        <taxon>Paraneoptera</taxon>
        <taxon>Hemiptera</taxon>
        <taxon>Sternorrhyncha</taxon>
        <taxon>Aphidomorpha</taxon>
        <taxon>Aphidoidea</taxon>
        <taxon>Aphididae</taxon>
        <taxon>Lachninae</taxon>
        <taxon>Cinara</taxon>
    </lineage>
</organism>
<dbReference type="Pfam" id="PF14749">
    <property type="entry name" value="Acyl-CoA_ox_N"/>
    <property type="match status" value="1"/>
</dbReference>
<dbReference type="InterPro" id="IPR029320">
    <property type="entry name" value="Acyl-CoA_ox_N"/>
</dbReference>
<evidence type="ECO:0000259" key="15">
    <source>
        <dbReference type="Pfam" id="PF02770"/>
    </source>
</evidence>
<dbReference type="FunFam" id="1.20.140.10:FF:000013">
    <property type="entry name" value="Acyl-coenzyme A oxidase"/>
    <property type="match status" value="1"/>
</dbReference>
<dbReference type="InterPro" id="IPR036250">
    <property type="entry name" value="AcylCo_DH-like_C"/>
</dbReference>
<dbReference type="Gene3D" id="1.20.140.10">
    <property type="entry name" value="Butyryl-CoA Dehydrogenase, subunit A, domain 3"/>
    <property type="match status" value="2"/>
</dbReference>
<feature type="domain" description="Acyl-CoA oxidase/dehydrogenase middle" evidence="15">
    <location>
        <begin position="151"/>
        <end position="260"/>
    </location>
</feature>
<dbReference type="InterPro" id="IPR037069">
    <property type="entry name" value="AcylCoA_DH/ox_N_sf"/>
</dbReference>
<evidence type="ECO:0000256" key="13">
    <source>
        <dbReference type="PIRSR" id="PIRSR000168-2"/>
    </source>
</evidence>
<dbReference type="OrthoDB" id="538336at2759"/>
<keyword evidence="5 11" id="KW-0285">Flavoprotein</keyword>
<name>A0A5E4NBE9_9HEMI</name>
<dbReference type="Pfam" id="PF22924">
    <property type="entry name" value="ACOX_C_alpha1"/>
    <property type="match status" value="1"/>
</dbReference>
<keyword evidence="7" id="KW-0276">Fatty acid metabolism</keyword>
<dbReference type="InterPro" id="IPR046373">
    <property type="entry name" value="Acyl-CoA_Oxase/DH_mid-dom_sf"/>
</dbReference>
<dbReference type="GO" id="GO:0003997">
    <property type="term" value="F:acyl-CoA oxidase activity"/>
    <property type="evidence" value="ECO:0007669"/>
    <property type="project" value="InterPro"/>
</dbReference>
<dbReference type="InterPro" id="IPR055060">
    <property type="entry name" value="ACOX_C_alpha1"/>
</dbReference>
<evidence type="ECO:0000256" key="5">
    <source>
        <dbReference type="ARBA" id="ARBA00022630"/>
    </source>
</evidence>
<dbReference type="FunFam" id="1.20.140.10:FF:000005">
    <property type="entry name" value="Acyl-coenzyme A oxidase"/>
    <property type="match status" value="1"/>
</dbReference>
<evidence type="ECO:0000259" key="16">
    <source>
        <dbReference type="Pfam" id="PF14749"/>
    </source>
</evidence>
<evidence type="ECO:0000256" key="11">
    <source>
        <dbReference type="PIRNR" id="PIRNR000168"/>
    </source>
</evidence>
<comment type="cofactor">
    <cofactor evidence="1">
        <name>FAD</name>
        <dbReference type="ChEBI" id="CHEBI:57692"/>
    </cofactor>
</comment>
<dbReference type="PANTHER" id="PTHR10909">
    <property type="entry name" value="ELECTRON TRANSPORT OXIDOREDUCTASE"/>
    <property type="match status" value="1"/>
</dbReference>
<dbReference type="Gene3D" id="2.40.110.10">
    <property type="entry name" value="Butyryl-CoA Dehydrogenase, subunit A, domain 2"/>
    <property type="match status" value="1"/>
</dbReference>
<comment type="pathway">
    <text evidence="3">Lipid metabolism; peroxisomal fatty acid beta-oxidation.</text>
</comment>
<dbReference type="GO" id="GO:0005777">
    <property type="term" value="C:peroxisome"/>
    <property type="evidence" value="ECO:0007669"/>
    <property type="project" value="UniProtKB-SubCell"/>
</dbReference>
<feature type="domain" description="Acyl-CoA oxidase C-alpha1" evidence="17">
    <location>
        <begin position="290"/>
        <end position="452"/>
    </location>
</feature>
<dbReference type="InterPro" id="IPR002655">
    <property type="entry name" value="Acyl-CoA_oxidase_C"/>
</dbReference>
<evidence type="ECO:0000256" key="8">
    <source>
        <dbReference type="ARBA" id="ARBA00023002"/>
    </source>
</evidence>
<dbReference type="GO" id="GO:0071949">
    <property type="term" value="F:FAD binding"/>
    <property type="evidence" value="ECO:0007669"/>
    <property type="project" value="InterPro"/>
</dbReference>
<dbReference type="Pfam" id="PF02770">
    <property type="entry name" value="Acyl-CoA_dh_M"/>
    <property type="match status" value="1"/>
</dbReference>
<keyword evidence="6 11" id="KW-0274">FAD</keyword>
<dbReference type="InterPro" id="IPR012258">
    <property type="entry name" value="Acyl-CoA_oxidase"/>
</dbReference>
<accession>A0A5E4NBE9</accession>
<evidence type="ECO:0000313" key="19">
    <source>
        <dbReference type="Proteomes" id="UP000325440"/>
    </source>
</evidence>
<dbReference type="GO" id="GO:0055088">
    <property type="term" value="P:lipid homeostasis"/>
    <property type="evidence" value="ECO:0007669"/>
    <property type="project" value="TreeGrafter"/>
</dbReference>
<evidence type="ECO:0000256" key="4">
    <source>
        <dbReference type="ARBA" id="ARBA00006288"/>
    </source>
</evidence>
<dbReference type="Pfam" id="PF01756">
    <property type="entry name" value="ACOX"/>
    <property type="match status" value="1"/>
</dbReference>
<feature type="domain" description="Acyl-coenzyme A oxidase N-terminal" evidence="16">
    <location>
        <begin position="20"/>
        <end position="147"/>
    </location>
</feature>
<proteinExistence type="inferred from homology"/>
<dbReference type="InterPro" id="IPR006091">
    <property type="entry name" value="Acyl-CoA_Oxase/DH_mid-dom"/>
</dbReference>
<protein>
    <recommendedName>
        <fullName evidence="11">Acyl-coenzyme A oxidase</fullName>
    </recommendedName>
</protein>
<evidence type="ECO:0000259" key="17">
    <source>
        <dbReference type="Pfam" id="PF22924"/>
    </source>
</evidence>
<dbReference type="PANTHER" id="PTHR10909:SF250">
    <property type="entry name" value="PEROXISOMAL ACYL-COENZYME A OXIDASE 1"/>
    <property type="match status" value="1"/>
</dbReference>
<dbReference type="PIRSF" id="PIRSF000168">
    <property type="entry name" value="Acyl-CoA_oxidase"/>
    <property type="match status" value="1"/>
</dbReference>
<comment type="subcellular location">
    <subcellularLocation>
        <location evidence="2">Peroxisome</location>
    </subcellularLocation>
</comment>
<feature type="active site" description="Proton acceptor" evidence="12">
    <location>
        <position position="437"/>
    </location>
</feature>
<evidence type="ECO:0000256" key="1">
    <source>
        <dbReference type="ARBA" id="ARBA00001974"/>
    </source>
</evidence>
<keyword evidence="19" id="KW-1185">Reference proteome</keyword>
<dbReference type="GO" id="GO:0005504">
    <property type="term" value="F:fatty acid binding"/>
    <property type="evidence" value="ECO:0007669"/>
    <property type="project" value="TreeGrafter"/>
</dbReference>
<reference evidence="18 19" key="1">
    <citation type="submission" date="2019-08" db="EMBL/GenBank/DDBJ databases">
        <authorList>
            <person name="Alioto T."/>
            <person name="Alioto T."/>
            <person name="Gomez Garrido J."/>
        </authorList>
    </citation>
    <scope>NUCLEOTIDE SEQUENCE [LARGE SCALE GENOMIC DNA]</scope>
</reference>
<feature type="domain" description="Acyl-CoA oxidase C-terminal" evidence="14">
    <location>
        <begin position="485"/>
        <end position="666"/>
    </location>
</feature>
<dbReference type="SUPFAM" id="SSF56645">
    <property type="entry name" value="Acyl-CoA dehydrogenase NM domain-like"/>
    <property type="match status" value="1"/>
</dbReference>